<protein>
    <submittedName>
        <fullName evidence="1">Uncharacterized protein</fullName>
    </submittedName>
</protein>
<sequence>MTMPDQTAPVRRHVHDALAAGAGAALGGGSGRAGAALACRLRASGASLRRSI</sequence>
<dbReference type="EMBL" id="CP049838">
    <property type="protein sequence ID" value="QJT06236.1"/>
    <property type="molecule type" value="Genomic_DNA"/>
</dbReference>
<dbReference type="PROSITE" id="PS51318">
    <property type="entry name" value="TAT"/>
    <property type="match status" value="1"/>
</dbReference>
<keyword evidence="2" id="KW-1185">Reference proteome</keyword>
<dbReference type="Proteomes" id="UP000502665">
    <property type="component" value="Chromosome"/>
</dbReference>
<dbReference type="AlphaFoldDB" id="A0A6M4X7E4"/>
<gene>
    <name evidence="1" type="ORF">G9272_42890</name>
</gene>
<evidence type="ECO:0000313" key="1">
    <source>
        <dbReference type="EMBL" id="QJT06236.1"/>
    </source>
</evidence>
<proteinExistence type="predicted"/>
<name>A0A6M4X7E4_9ACTN</name>
<organism evidence="1 2">
    <name type="scientific">Streptomyces asoensis</name>
    <dbReference type="NCBI Taxonomy" id="249586"/>
    <lineage>
        <taxon>Bacteria</taxon>
        <taxon>Bacillati</taxon>
        <taxon>Actinomycetota</taxon>
        <taxon>Actinomycetes</taxon>
        <taxon>Kitasatosporales</taxon>
        <taxon>Streptomycetaceae</taxon>
        <taxon>Streptomyces</taxon>
    </lineage>
</organism>
<dbReference type="InterPro" id="IPR006311">
    <property type="entry name" value="TAT_signal"/>
</dbReference>
<accession>A0A6M4X7E4</accession>
<evidence type="ECO:0000313" key="2">
    <source>
        <dbReference type="Proteomes" id="UP000502665"/>
    </source>
</evidence>
<dbReference type="RefSeq" id="WP_171401552.1">
    <property type="nucleotide sequence ID" value="NZ_CP049838.1"/>
</dbReference>
<reference evidence="1" key="1">
    <citation type="submission" date="2020-03" db="EMBL/GenBank/DDBJ databases">
        <title>Molecular networking-based the target discovery of potent antiproliferative macrolactams: 5/6/7/16 polycyclic ansamycins and glycosylated trienomycin from Streptomyces cacaoi subsp. asoensis.</title>
        <authorList>
            <person name="Liu L.-L."/>
        </authorList>
    </citation>
    <scope>NUCLEOTIDE SEQUENCE [LARGE SCALE GENOMIC DNA]</scope>
    <source>
        <strain evidence="1">H2S5</strain>
    </source>
</reference>